<dbReference type="InParanoid" id="I3TEU8"/>
<proteinExistence type="predicted"/>
<organism evidence="1 2">
    <name type="scientific">Thermogladius calderae (strain DSM 22663 / VKM B-2946 / 1633)</name>
    <dbReference type="NCBI Taxonomy" id="1184251"/>
    <lineage>
        <taxon>Archaea</taxon>
        <taxon>Thermoproteota</taxon>
        <taxon>Thermoprotei</taxon>
        <taxon>Desulfurococcales</taxon>
        <taxon>Desulfurococcaceae</taxon>
        <taxon>Thermogladius</taxon>
    </lineage>
</organism>
<dbReference type="HOGENOM" id="CLU_2476194_0_0_2"/>
<evidence type="ECO:0000313" key="1">
    <source>
        <dbReference type="EMBL" id="AFK51286.1"/>
    </source>
</evidence>
<dbReference type="AlphaFoldDB" id="I3TEU8"/>
<dbReference type="eggNOG" id="arCOG11624">
    <property type="taxonomic scope" value="Archaea"/>
</dbReference>
<protein>
    <submittedName>
        <fullName evidence="1">Uncharacterized protein</fullName>
    </submittedName>
</protein>
<dbReference type="KEGG" id="thg:TCELL_0862"/>
<dbReference type="STRING" id="1184251.TCELL_0862"/>
<name>I3TEU8_THEC1</name>
<keyword evidence="2" id="KW-1185">Reference proteome</keyword>
<dbReference type="EMBL" id="CP003531">
    <property type="protein sequence ID" value="AFK51286.1"/>
    <property type="molecule type" value="Genomic_DNA"/>
</dbReference>
<accession>I3TEU8</accession>
<sequence length="87" mass="10134">MHLVERWRELLRHMDLYYLRLLEDAIEKEAEINSKGELTAEDKLTLIYIEVVKRIVAEELRVNYNSSLGLDVDESLLSKLGAYAEPV</sequence>
<reference evidence="1 2" key="1">
    <citation type="journal article" date="2012" name="J. Bacteriol.">
        <title>Complete genome sequence of the hyperthermophilic cellulolytic Crenarchaeon 'Thermogladius cellulolyticus' 1633.</title>
        <authorList>
            <person name="Mardanov A.V."/>
            <person name="Kochetkova T.V."/>
            <person name="Beletsky A.V."/>
            <person name="Bonch-Osmolovskaya E.A."/>
            <person name="Ravin N.V."/>
            <person name="Skryabin K.G."/>
        </authorList>
    </citation>
    <scope>NUCLEOTIDE SEQUENCE [LARGE SCALE GENOMIC DNA]</scope>
    <source>
        <strain evidence="2">DSM 22663 / VKM B-2946 / 1633</strain>
    </source>
</reference>
<dbReference type="Proteomes" id="UP000005270">
    <property type="component" value="Chromosome"/>
</dbReference>
<evidence type="ECO:0000313" key="2">
    <source>
        <dbReference type="Proteomes" id="UP000005270"/>
    </source>
</evidence>
<gene>
    <name evidence="1" type="ordered locus">TCELL_0862</name>
</gene>